<dbReference type="GO" id="GO:0005524">
    <property type="term" value="F:ATP binding"/>
    <property type="evidence" value="ECO:0007669"/>
    <property type="project" value="UniProtKB-KW"/>
</dbReference>
<evidence type="ECO:0000256" key="8">
    <source>
        <dbReference type="PIRSR" id="PIRSR001589-1"/>
    </source>
</evidence>
<keyword evidence="4 9" id="KW-0547">Nucleotide-binding</keyword>
<dbReference type="GO" id="GO:0006529">
    <property type="term" value="P:asparagine biosynthetic process"/>
    <property type="evidence" value="ECO:0007669"/>
    <property type="project" value="UniProtKB-KW"/>
</dbReference>
<dbReference type="InterPro" id="IPR029055">
    <property type="entry name" value="Ntn_hydrolases_N"/>
</dbReference>
<evidence type="ECO:0000256" key="7">
    <source>
        <dbReference type="ARBA" id="ARBA00048741"/>
    </source>
</evidence>
<dbReference type="EMBL" id="PKUN01000018">
    <property type="protein sequence ID" value="PLX61351.1"/>
    <property type="molecule type" value="Genomic_DNA"/>
</dbReference>
<accession>A0A2N6CVU6</accession>
<evidence type="ECO:0000256" key="9">
    <source>
        <dbReference type="PIRSR" id="PIRSR001589-2"/>
    </source>
</evidence>
<dbReference type="EC" id="6.3.5.4" evidence="3"/>
<comment type="caution">
    <text evidence="11">The sequence shown here is derived from an EMBL/GenBank/DDBJ whole genome shotgun (WGS) entry which is preliminary data.</text>
</comment>
<dbReference type="PIRSF" id="PIRSF001589">
    <property type="entry name" value="Asn_synthetase_glu-h"/>
    <property type="match status" value="1"/>
</dbReference>
<evidence type="ECO:0000313" key="12">
    <source>
        <dbReference type="Proteomes" id="UP000235015"/>
    </source>
</evidence>
<dbReference type="InterPro" id="IPR033738">
    <property type="entry name" value="AsnB_N"/>
</dbReference>
<gene>
    <name evidence="11" type="primary">asnB</name>
    <name evidence="11" type="ORF">C0630_11295</name>
</gene>
<evidence type="ECO:0000256" key="2">
    <source>
        <dbReference type="ARBA" id="ARBA00005752"/>
    </source>
</evidence>
<feature type="active site" description="For GATase activity" evidence="8">
    <location>
        <position position="2"/>
    </location>
</feature>
<sequence length="629" mass="71579">MCGIAGILTCDRPLDDRQAVLDTMLDRIAHRGPDGKGRLHIQTQALFGHRRLAIIDIEHGQQPMCSPDQRYTLVFNGEIYNYLELRQSLIQRGTHFETFSDTEVLLQLLIKEGSNALSQLNGMFAFVFHDREKNTWIAARDPFGIKPFYYSSTEREWVFASEIKAILAHPGINAQRSDEGLQQYLTFQFCLEEKTLFKGIYKLKPGFFLYGVGNKVREEKCYWDTNYHIDQYHTEEYFVDRLRSLLEDSIRLQLRSDVALGSYLSCGIDSSIVSTLAAQHLGENVPMFHGRFAEGIEYDESSYAKLVAKEVNGQYHEVVPTADEFVSDLPRLIYALDEPLAGPGLFPQYRVSKLAAEHVKVVLGGQGGDEIFGGYARYLVGYLEQALKGAIFETNEEGKHLVTLESIIPQLPMLKQYHPLLSQFLSRGLFEDMDARYFHMIDRSQGLQGYLTPELLSSFDRDELFATFQGVFNHPDTLSYINKMTHFDQKTLLPALLQVEDRVSMAVSLESRVQLLDTRIVDLVTSMPPPLKFQGGRPKHILKKATHALLSSRIMKRKDKMGFPVPLGEWMKMGPVRDYFGDILLSQSSKERGIYTREALEGMLSNQGVGGRISWGAISLELWHREFGV</sequence>
<evidence type="ECO:0000256" key="3">
    <source>
        <dbReference type="ARBA" id="ARBA00012737"/>
    </source>
</evidence>
<comment type="similarity">
    <text evidence="2">Belongs to the asparagine synthetase family.</text>
</comment>
<keyword evidence="5 9" id="KW-0067">ATP-binding</keyword>
<keyword evidence="6 8" id="KW-0315">Glutamine amidotransferase</keyword>
<dbReference type="NCBIfam" id="TIGR01536">
    <property type="entry name" value="asn_synth_AEB"/>
    <property type="match status" value="1"/>
</dbReference>
<reference evidence="11 12" key="1">
    <citation type="submission" date="2017-11" db="EMBL/GenBank/DDBJ databases">
        <title>Genome-resolved metagenomics identifies genetic mobility, metabolic interactions, and unexpected diversity in perchlorate-reducing communities.</title>
        <authorList>
            <person name="Barnum T.P."/>
            <person name="Figueroa I.A."/>
            <person name="Carlstrom C.I."/>
            <person name="Lucas L.N."/>
            <person name="Engelbrektson A.L."/>
            <person name="Coates J.D."/>
        </authorList>
    </citation>
    <scope>NUCLEOTIDE SEQUENCE [LARGE SCALE GENOMIC DNA]</scope>
    <source>
        <strain evidence="11">BM301</strain>
    </source>
</reference>
<dbReference type="Gene3D" id="3.40.50.620">
    <property type="entry name" value="HUPs"/>
    <property type="match status" value="2"/>
</dbReference>
<dbReference type="SUPFAM" id="SSF56235">
    <property type="entry name" value="N-terminal nucleophile aminohydrolases (Ntn hydrolases)"/>
    <property type="match status" value="1"/>
</dbReference>
<dbReference type="GO" id="GO:0004066">
    <property type="term" value="F:asparagine synthase (glutamine-hydrolyzing) activity"/>
    <property type="evidence" value="ECO:0007669"/>
    <property type="project" value="UniProtKB-EC"/>
</dbReference>
<comment type="catalytic activity">
    <reaction evidence="7">
        <text>L-aspartate + L-glutamine + ATP + H2O = L-asparagine + L-glutamate + AMP + diphosphate + H(+)</text>
        <dbReference type="Rhea" id="RHEA:12228"/>
        <dbReference type="ChEBI" id="CHEBI:15377"/>
        <dbReference type="ChEBI" id="CHEBI:15378"/>
        <dbReference type="ChEBI" id="CHEBI:29985"/>
        <dbReference type="ChEBI" id="CHEBI:29991"/>
        <dbReference type="ChEBI" id="CHEBI:30616"/>
        <dbReference type="ChEBI" id="CHEBI:33019"/>
        <dbReference type="ChEBI" id="CHEBI:58048"/>
        <dbReference type="ChEBI" id="CHEBI:58359"/>
        <dbReference type="ChEBI" id="CHEBI:456215"/>
        <dbReference type="EC" id="6.3.5.4"/>
    </reaction>
</comment>
<feature type="binding site" evidence="9">
    <location>
        <position position="101"/>
    </location>
    <ligand>
        <name>L-glutamine</name>
        <dbReference type="ChEBI" id="CHEBI:58359"/>
    </ligand>
</feature>
<evidence type="ECO:0000256" key="4">
    <source>
        <dbReference type="ARBA" id="ARBA00022741"/>
    </source>
</evidence>
<dbReference type="Pfam" id="PF13537">
    <property type="entry name" value="GATase_7"/>
    <property type="match status" value="1"/>
</dbReference>
<dbReference type="PANTHER" id="PTHR43284:SF1">
    <property type="entry name" value="ASPARAGINE SYNTHETASE"/>
    <property type="match status" value="1"/>
</dbReference>
<dbReference type="CDD" id="cd00712">
    <property type="entry name" value="AsnB"/>
    <property type="match status" value="1"/>
</dbReference>
<organism evidence="11 12">
    <name type="scientific">Sedimenticola selenatireducens</name>
    <dbReference type="NCBI Taxonomy" id="191960"/>
    <lineage>
        <taxon>Bacteria</taxon>
        <taxon>Pseudomonadati</taxon>
        <taxon>Pseudomonadota</taxon>
        <taxon>Gammaproteobacteria</taxon>
        <taxon>Chromatiales</taxon>
        <taxon>Sedimenticolaceae</taxon>
        <taxon>Sedimenticola</taxon>
    </lineage>
</organism>
<dbReference type="SUPFAM" id="SSF52402">
    <property type="entry name" value="Adenine nucleotide alpha hydrolases-like"/>
    <property type="match status" value="1"/>
</dbReference>
<protein>
    <recommendedName>
        <fullName evidence="3">asparagine synthase (glutamine-hydrolyzing)</fullName>
        <ecNumber evidence="3">6.3.5.4</ecNumber>
    </recommendedName>
</protein>
<evidence type="ECO:0000313" key="11">
    <source>
        <dbReference type="EMBL" id="PLX61351.1"/>
    </source>
</evidence>
<feature type="domain" description="Glutamine amidotransferase type-2" evidence="10">
    <location>
        <begin position="2"/>
        <end position="214"/>
    </location>
</feature>
<dbReference type="CDD" id="cd01991">
    <property type="entry name" value="Asn_synthase_B_C"/>
    <property type="match status" value="1"/>
</dbReference>
<keyword evidence="8" id="KW-0061">Asparagine biosynthesis</keyword>
<evidence type="ECO:0000256" key="5">
    <source>
        <dbReference type="ARBA" id="ARBA00022840"/>
    </source>
</evidence>
<dbReference type="AlphaFoldDB" id="A0A2N6CVU6"/>
<keyword evidence="8" id="KW-0028">Amino-acid biosynthesis</keyword>
<dbReference type="GO" id="GO:0005829">
    <property type="term" value="C:cytosol"/>
    <property type="evidence" value="ECO:0007669"/>
    <property type="project" value="TreeGrafter"/>
</dbReference>
<evidence type="ECO:0000256" key="6">
    <source>
        <dbReference type="ARBA" id="ARBA00022962"/>
    </source>
</evidence>
<name>A0A2N6CVU6_9GAMM</name>
<dbReference type="InterPro" id="IPR001962">
    <property type="entry name" value="Asn_synthase"/>
</dbReference>
<dbReference type="Proteomes" id="UP000235015">
    <property type="component" value="Unassembled WGS sequence"/>
</dbReference>
<dbReference type="Pfam" id="PF00733">
    <property type="entry name" value="Asn_synthase"/>
    <property type="match status" value="1"/>
</dbReference>
<dbReference type="RefSeq" id="WP_273439530.1">
    <property type="nucleotide sequence ID" value="NZ_PKUN01000018.1"/>
</dbReference>
<dbReference type="PANTHER" id="PTHR43284">
    <property type="entry name" value="ASPARAGINE SYNTHETASE (GLUTAMINE-HYDROLYZING)"/>
    <property type="match status" value="1"/>
</dbReference>
<dbReference type="Gene3D" id="3.60.20.10">
    <property type="entry name" value="Glutamine Phosphoribosylpyrophosphate, subunit 1, domain 1"/>
    <property type="match status" value="1"/>
</dbReference>
<dbReference type="InterPro" id="IPR051786">
    <property type="entry name" value="ASN_synthetase/amidase"/>
</dbReference>
<dbReference type="PROSITE" id="PS51278">
    <property type="entry name" value="GATASE_TYPE_2"/>
    <property type="match status" value="1"/>
</dbReference>
<dbReference type="InterPro" id="IPR014729">
    <property type="entry name" value="Rossmann-like_a/b/a_fold"/>
</dbReference>
<dbReference type="InterPro" id="IPR006426">
    <property type="entry name" value="Asn_synth_AEB"/>
</dbReference>
<evidence type="ECO:0000256" key="1">
    <source>
        <dbReference type="ARBA" id="ARBA00005187"/>
    </source>
</evidence>
<comment type="pathway">
    <text evidence="1">Amino-acid biosynthesis; L-asparagine biosynthesis; L-asparagine from L-aspartate (L-Gln route): step 1/1.</text>
</comment>
<evidence type="ECO:0000259" key="10">
    <source>
        <dbReference type="PROSITE" id="PS51278"/>
    </source>
</evidence>
<dbReference type="InterPro" id="IPR017932">
    <property type="entry name" value="GATase_2_dom"/>
</dbReference>
<proteinExistence type="inferred from homology"/>